<dbReference type="InterPro" id="IPR052350">
    <property type="entry name" value="Metallo-dep_Lactonases"/>
</dbReference>
<dbReference type="AlphaFoldDB" id="A0A1G7UKJ1"/>
<evidence type="ECO:0000313" key="3">
    <source>
        <dbReference type="EMBL" id="SDG48007.1"/>
    </source>
</evidence>
<accession>A0A1G7UKJ1</accession>
<dbReference type="Pfam" id="PF04909">
    <property type="entry name" value="Amidohydro_2"/>
    <property type="match status" value="1"/>
</dbReference>
<evidence type="ECO:0000313" key="4">
    <source>
        <dbReference type="Proteomes" id="UP000182284"/>
    </source>
</evidence>
<gene>
    <name evidence="3" type="ORF">SAMN04488117_12310</name>
</gene>
<keyword evidence="3" id="KW-0378">Hydrolase</keyword>
<feature type="domain" description="Amidohydrolase-related" evidence="2">
    <location>
        <begin position="31"/>
        <end position="332"/>
    </location>
</feature>
<dbReference type="SUPFAM" id="SSF51556">
    <property type="entry name" value="Metallo-dependent hydrolases"/>
    <property type="match status" value="1"/>
</dbReference>
<dbReference type="PANTHER" id="PTHR43569">
    <property type="entry name" value="AMIDOHYDROLASE"/>
    <property type="match status" value="1"/>
</dbReference>
<proteinExistence type="inferred from homology"/>
<evidence type="ECO:0000256" key="1">
    <source>
        <dbReference type="ARBA" id="ARBA00038310"/>
    </source>
</evidence>
<name>A0A1G7UKJ1_9RHOB</name>
<sequence length="347" mass="38848">MTLRSPHLDIREAWLAQGCEEVLSPEQPIFDAHHHLWDRPGNRYRAAELMKDMSDGHDVRASLYVQCRTGYRGNGPDEMRPLGEIETILDWGHDTPNHPIGIVGFADLQLGDAVGPVLDALIEAGVGRLKGIRNTTAYHADPAVRSNPNPAPDGLLRCAAFRDGARAVASRNLSMDIWAYHTQLHEVHALAHALPDLTVILDHCGGPLGVGPYLRGDPEHFQQWRSALARLAELPNTRIKIGGFGLSVMGYDYADDPLPPHSSRMATDWAPWVETCLDLFGTRRVMFESNFPVDKGQFGYRALWNAFKRLSEPLTDDERHDVFWRSAARAYGVEEQLFWNDTGRTQS</sequence>
<evidence type="ECO:0000259" key="2">
    <source>
        <dbReference type="Pfam" id="PF04909"/>
    </source>
</evidence>
<dbReference type="PANTHER" id="PTHR43569:SF1">
    <property type="entry name" value="BLL3371 PROTEIN"/>
    <property type="match status" value="1"/>
</dbReference>
<dbReference type="InterPro" id="IPR006680">
    <property type="entry name" value="Amidohydro-rel"/>
</dbReference>
<dbReference type="EMBL" id="FNBL01000023">
    <property type="protein sequence ID" value="SDG48007.1"/>
    <property type="molecule type" value="Genomic_DNA"/>
</dbReference>
<dbReference type="OrthoDB" id="9787654at2"/>
<reference evidence="3 4" key="1">
    <citation type="submission" date="2016-10" db="EMBL/GenBank/DDBJ databases">
        <authorList>
            <person name="de Groot N.N."/>
        </authorList>
    </citation>
    <scope>NUCLEOTIDE SEQUENCE [LARGE SCALE GENOMIC DNA]</scope>
    <source>
        <strain evidence="3 4">DSM 27375</strain>
    </source>
</reference>
<dbReference type="RefSeq" id="WP_074647447.1">
    <property type="nucleotide sequence ID" value="NZ_FNBL01000023.1"/>
</dbReference>
<comment type="similarity">
    <text evidence="1">Belongs to the metallo-dependent hydrolases superfamily.</text>
</comment>
<protein>
    <submittedName>
        <fullName evidence="3">Predicted metal-dependent hydrolase, TIM-barrel fold</fullName>
    </submittedName>
</protein>
<dbReference type="InterPro" id="IPR032466">
    <property type="entry name" value="Metal_Hydrolase"/>
</dbReference>
<dbReference type="Gene3D" id="3.20.20.140">
    <property type="entry name" value="Metal-dependent hydrolases"/>
    <property type="match status" value="1"/>
</dbReference>
<dbReference type="Proteomes" id="UP000182284">
    <property type="component" value="Unassembled WGS sequence"/>
</dbReference>
<organism evidence="3 4">
    <name type="scientific">Celeribacter baekdonensis</name>
    <dbReference type="NCBI Taxonomy" id="875171"/>
    <lineage>
        <taxon>Bacteria</taxon>
        <taxon>Pseudomonadati</taxon>
        <taxon>Pseudomonadota</taxon>
        <taxon>Alphaproteobacteria</taxon>
        <taxon>Rhodobacterales</taxon>
        <taxon>Roseobacteraceae</taxon>
        <taxon>Celeribacter</taxon>
    </lineage>
</organism>
<dbReference type="GO" id="GO:0016787">
    <property type="term" value="F:hydrolase activity"/>
    <property type="evidence" value="ECO:0007669"/>
    <property type="project" value="UniProtKB-KW"/>
</dbReference>